<comment type="similarity">
    <text evidence="1">Belongs to the TRAFAC class dynamin-like GTPase superfamily. IRG family.</text>
</comment>
<feature type="domain" description="IRG-type G" evidence="5">
    <location>
        <begin position="41"/>
        <end position="226"/>
    </location>
</feature>
<dbReference type="GO" id="GO:0016787">
    <property type="term" value="F:hydrolase activity"/>
    <property type="evidence" value="ECO:0007669"/>
    <property type="project" value="UniProtKB-KW"/>
</dbReference>
<protein>
    <submittedName>
        <fullName evidence="6">Interferon-inducible GTPase 5-like</fullName>
    </submittedName>
</protein>
<keyword evidence="3" id="KW-0378">Hydrolase</keyword>
<keyword evidence="7" id="KW-1185">Reference proteome</keyword>
<dbReference type="InterPro" id="IPR030385">
    <property type="entry name" value="G_IRG_dom"/>
</dbReference>
<dbReference type="Proteomes" id="UP001163046">
    <property type="component" value="Unassembled WGS sequence"/>
</dbReference>
<organism evidence="6 7">
    <name type="scientific">Desmophyllum pertusum</name>
    <dbReference type="NCBI Taxonomy" id="174260"/>
    <lineage>
        <taxon>Eukaryota</taxon>
        <taxon>Metazoa</taxon>
        <taxon>Cnidaria</taxon>
        <taxon>Anthozoa</taxon>
        <taxon>Hexacorallia</taxon>
        <taxon>Scleractinia</taxon>
        <taxon>Caryophylliina</taxon>
        <taxon>Caryophylliidae</taxon>
        <taxon>Desmophyllum</taxon>
    </lineage>
</organism>
<evidence type="ECO:0000256" key="4">
    <source>
        <dbReference type="ARBA" id="ARBA00023134"/>
    </source>
</evidence>
<evidence type="ECO:0000256" key="2">
    <source>
        <dbReference type="ARBA" id="ARBA00022741"/>
    </source>
</evidence>
<dbReference type="Pfam" id="PF05049">
    <property type="entry name" value="IIGP"/>
    <property type="match status" value="1"/>
</dbReference>
<dbReference type="AlphaFoldDB" id="A0A9W9YNE0"/>
<evidence type="ECO:0000313" key="7">
    <source>
        <dbReference type="Proteomes" id="UP001163046"/>
    </source>
</evidence>
<name>A0A9W9YNE0_9CNID</name>
<evidence type="ECO:0000313" key="6">
    <source>
        <dbReference type="EMBL" id="KAJ7360132.1"/>
    </source>
</evidence>
<dbReference type="Gene3D" id="3.40.50.300">
    <property type="entry name" value="P-loop containing nucleotide triphosphate hydrolases"/>
    <property type="match status" value="1"/>
</dbReference>
<sequence length="230" mass="26564">MASKYDRTGINREEVKEYVDQNGVSNIDEFFKKKLERWQDIEVNIGITGDSGAGKSSFINAIRGLKDDDEGAAEVGVTETTLEPTCYDHPTNPKIKFWDLPGIGTPNYPDLETYCNKVQLEKYSTFLVFTSDRFTENDQKLAKKIRSIDKIFVFIRARIDQNVLAEKRKWSFNENAMLEKIRRYCLENLVDEDGKQLNNKQNMFLISNHYPAKWEFVRLTQALLGLADIS</sequence>
<dbReference type="InterPro" id="IPR051515">
    <property type="entry name" value="IRG"/>
</dbReference>
<evidence type="ECO:0000256" key="1">
    <source>
        <dbReference type="ARBA" id="ARBA00005429"/>
    </source>
</evidence>
<dbReference type="PANTHER" id="PTHR32341:SF10">
    <property type="entry name" value="INTERFERON-INDUCIBLE GTPASE 5"/>
    <property type="match status" value="1"/>
</dbReference>
<accession>A0A9W9YNE0</accession>
<proteinExistence type="inferred from homology"/>
<evidence type="ECO:0000256" key="3">
    <source>
        <dbReference type="ARBA" id="ARBA00022801"/>
    </source>
</evidence>
<dbReference type="EMBL" id="MU827311">
    <property type="protein sequence ID" value="KAJ7360132.1"/>
    <property type="molecule type" value="Genomic_DNA"/>
</dbReference>
<comment type="caution">
    <text evidence="6">The sequence shown here is derived from an EMBL/GenBank/DDBJ whole genome shotgun (WGS) entry which is preliminary data.</text>
</comment>
<dbReference type="PANTHER" id="PTHR32341">
    <property type="entry name" value="INTERFERON-INDUCIBLE GTPASE"/>
    <property type="match status" value="1"/>
</dbReference>
<dbReference type="PROSITE" id="PS51716">
    <property type="entry name" value="G_IRG"/>
    <property type="match status" value="1"/>
</dbReference>
<dbReference type="InterPro" id="IPR027417">
    <property type="entry name" value="P-loop_NTPase"/>
</dbReference>
<dbReference type="InterPro" id="IPR007743">
    <property type="entry name" value="Immunity-related_GTPase-like"/>
</dbReference>
<keyword evidence="4" id="KW-0342">GTP-binding</keyword>
<gene>
    <name evidence="6" type="primary">Ifggb1_4</name>
    <name evidence="6" type="ORF">OS493_018117</name>
</gene>
<keyword evidence="2" id="KW-0547">Nucleotide-binding</keyword>
<evidence type="ECO:0000259" key="5">
    <source>
        <dbReference type="PROSITE" id="PS51716"/>
    </source>
</evidence>
<dbReference type="OrthoDB" id="5971534at2759"/>
<dbReference type="GO" id="GO:0016020">
    <property type="term" value="C:membrane"/>
    <property type="evidence" value="ECO:0007669"/>
    <property type="project" value="InterPro"/>
</dbReference>
<reference evidence="6" key="1">
    <citation type="submission" date="2023-01" db="EMBL/GenBank/DDBJ databases">
        <title>Genome assembly of the deep-sea coral Lophelia pertusa.</title>
        <authorList>
            <person name="Herrera S."/>
            <person name="Cordes E."/>
        </authorList>
    </citation>
    <scope>NUCLEOTIDE SEQUENCE</scope>
    <source>
        <strain evidence="6">USNM1676648</strain>
        <tissue evidence="6">Polyp</tissue>
    </source>
</reference>
<dbReference type="FunFam" id="3.40.50.300:FF:000541">
    <property type="entry name" value="Immunity related GTPase M"/>
    <property type="match status" value="1"/>
</dbReference>
<dbReference type="SUPFAM" id="SSF52540">
    <property type="entry name" value="P-loop containing nucleoside triphosphate hydrolases"/>
    <property type="match status" value="1"/>
</dbReference>
<dbReference type="GO" id="GO:0005525">
    <property type="term" value="F:GTP binding"/>
    <property type="evidence" value="ECO:0007669"/>
    <property type="project" value="UniProtKB-KW"/>
</dbReference>